<protein>
    <submittedName>
        <fullName evidence="2">DUF1007 family protein</fullName>
    </submittedName>
</protein>
<comment type="caution">
    <text evidence="2">The sequence shown here is derived from an EMBL/GenBank/DDBJ whole genome shotgun (WGS) entry which is preliminary data.</text>
</comment>
<keyword evidence="3" id="KW-1185">Reference proteome</keyword>
<evidence type="ECO:0000313" key="2">
    <source>
        <dbReference type="EMBL" id="MCQ0972014.1"/>
    </source>
</evidence>
<dbReference type="Pfam" id="PF06226">
    <property type="entry name" value="DUF1007"/>
    <property type="match status" value="1"/>
</dbReference>
<evidence type="ECO:0000256" key="1">
    <source>
        <dbReference type="SAM" id="SignalP"/>
    </source>
</evidence>
<organism evidence="2 3">
    <name type="scientific">Paracoccus albicereus</name>
    <dbReference type="NCBI Taxonomy" id="2922394"/>
    <lineage>
        <taxon>Bacteria</taxon>
        <taxon>Pseudomonadati</taxon>
        <taxon>Pseudomonadota</taxon>
        <taxon>Alphaproteobacteria</taxon>
        <taxon>Rhodobacterales</taxon>
        <taxon>Paracoccaceae</taxon>
        <taxon>Paracoccus</taxon>
    </lineage>
</organism>
<feature type="chain" id="PRO_5045052204" evidence="1">
    <location>
        <begin position="22"/>
        <end position="221"/>
    </location>
</feature>
<dbReference type="Proteomes" id="UP001203945">
    <property type="component" value="Unassembled WGS sequence"/>
</dbReference>
<feature type="signal peptide" evidence="1">
    <location>
        <begin position="1"/>
        <end position="21"/>
    </location>
</feature>
<name>A0ABT1MUJ3_9RHOB</name>
<proteinExistence type="predicted"/>
<accession>A0ABT1MUJ3</accession>
<dbReference type="EMBL" id="JAKZEU010000007">
    <property type="protein sequence ID" value="MCQ0972014.1"/>
    <property type="molecule type" value="Genomic_DNA"/>
</dbReference>
<reference evidence="2 3" key="1">
    <citation type="submission" date="2022-03" db="EMBL/GenBank/DDBJ databases">
        <authorList>
            <person name="He Y."/>
        </authorList>
    </citation>
    <scope>NUCLEOTIDE SEQUENCE [LARGE SCALE GENOMIC DNA]</scope>
    <source>
        <strain evidence="2 3">TK19116</strain>
    </source>
</reference>
<sequence>MSMRLISVTLLAVAAASPAAAHPHVFIDTAFDLIFDDAGLLTGVQVEWTYDELYSLLLVEENELDQDSDGIPEPQRLNAFAGGDVDWAAGFPGDFSVTVDGLDQALAPPADHSADWRDGRYVTTHVMTLSDPVSPDGKVVVARSYDPTYFVAYDVPTAPGVIGQTGCDLRRERADRAAAQAEYGDALAAVDMSSDPFEVVDLPDIGVMFADSFILSCDPDS</sequence>
<keyword evidence="1" id="KW-0732">Signal</keyword>
<evidence type="ECO:0000313" key="3">
    <source>
        <dbReference type="Proteomes" id="UP001203945"/>
    </source>
</evidence>
<dbReference type="InterPro" id="IPR010412">
    <property type="entry name" value="DUF1007"/>
</dbReference>
<gene>
    <name evidence="2" type="ORF">MLD63_16445</name>
</gene>